<dbReference type="InterPro" id="IPR023997">
    <property type="entry name" value="TonB-dep_OMP_SusC/RagA_CS"/>
</dbReference>
<dbReference type="InterPro" id="IPR037066">
    <property type="entry name" value="Plug_dom_sf"/>
</dbReference>
<dbReference type="Proteomes" id="UP000199310">
    <property type="component" value="Unassembled WGS sequence"/>
</dbReference>
<keyword evidence="6 7" id="KW-0998">Cell outer membrane</keyword>
<evidence type="ECO:0000256" key="1">
    <source>
        <dbReference type="ARBA" id="ARBA00004571"/>
    </source>
</evidence>
<evidence type="ECO:0000313" key="10">
    <source>
        <dbReference type="EMBL" id="SEW52844.1"/>
    </source>
</evidence>
<gene>
    <name evidence="10" type="ORF">SAMN04488122_5168</name>
</gene>
<dbReference type="Pfam" id="PF13620">
    <property type="entry name" value="CarboxypepD_reg"/>
    <property type="match status" value="1"/>
</dbReference>
<organism evidence="10 11">
    <name type="scientific">Chitinophaga arvensicola</name>
    <dbReference type="NCBI Taxonomy" id="29529"/>
    <lineage>
        <taxon>Bacteria</taxon>
        <taxon>Pseudomonadati</taxon>
        <taxon>Bacteroidota</taxon>
        <taxon>Chitinophagia</taxon>
        <taxon>Chitinophagales</taxon>
        <taxon>Chitinophagaceae</taxon>
        <taxon>Chitinophaga</taxon>
    </lineage>
</organism>
<protein>
    <submittedName>
        <fullName evidence="10">TonB-linked outer membrane protein, SusC/RagA family</fullName>
    </submittedName>
</protein>
<comment type="subcellular location">
    <subcellularLocation>
        <location evidence="1 7">Cell outer membrane</location>
        <topology evidence="1 7">Multi-pass membrane protein</topology>
    </subcellularLocation>
</comment>
<dbReference type="NCBIfam" id="TIGR04057">
    <property type="entry name" value="SusC_RagA_signa"/>
    <property type="match status" value="1"/>
</dbReference>
<evidence type="ECO:0000256" key="5">
    <source>
        <dbReference type="ARBA" id="ARBA00023136"/>
    </source>
</evidence>
<keyword evidence="5 7" id="KW-0472">Membrane</keyword>
<evidence type="ECO:0000256" key="6">
    <source>
        <dbReference type="ARBA" id="ARBA00023237"/>
    </source>
</evidence>
<reference evidence="11" key="1">
    <citation type="submission" date="2016-10" db="EMBL/GenBank/DDBJ databases">
        <authorList>
            <person name="Varghese N."/>
            <person name="Submissions S."/>
        </authorList>
    </citation>
    <scope>NUCLEOTIDE SEQUENCE [LARGE SCALE GENOMIC DNA]</scope>
    <source>
        <strain evidence="11">DSM 3695</strain>
    </source>
</reference>
<evidence type="ECO:0000256" key="3">
    <source>
        <dbReference type="ARBA" id="ARBA00022452"/>
    </source>
</evidence>
<evidence type="ECO:0000259" key="9">
    <source>
        <dbReference type="Pfam" id="PF07715"/>
    </source>
</evidence>
<comment type="similarity">
    <text evidence="7">Belongs to the TonB-dependent receptor family.</text>
</comment>
<dbReference type="InterPro" id="IPR008969">
    <property type="entry name" value="CarboxyPept-like_regulatory"/>
</dbReference>
<dbReference type="Gene3D" id="2.170.130.10">
    <property type="entry name" value="TonB-dependent receptor, plug domain"/>
    <property type="match status" value="1"/>
</dbReference>
<dbReference type="AlphaFoldDB" id="A0A1I0S9I8"/>
<keyword evidence="8" id="KW-0732">Signal</keyword>
<dbReference type="GO" id="GO:0009279">
    <property type="term" value="C:cell outer membrane"/>
    <property type="evidence" value="ECO:0007669"/>
    <property type="project" value="UniProtKB-SubCell"/>
</dbReference>
<dbReference type="InterPro" id="IPR036942">
    <property type="entry name" value="Beta-barrel_TonB_sf"/>
</dbReference>
<proteinExistence type="inferred from homology"/>
<keyword evidence="11" id="KW-1185">Reference proteome</keyword>
<evidence type="ECO:0000256" key="8">
    <source>
        <dbReference type="SAM" id="SignalP"/>
    </source>
</evidence>
<dbReference type="InterPro" id="IPR023996">
    <property type="entry name" value="TonB-dep_OMP_SusC/RagA"/>
</dbReference>
<dbReference type="InterPro" id="IPR012910">
    <property type="entry name" value="Plug_dom"/>
</dbReference>
<evidence type="ECO:0000313" key="11">
    <source>
        <dbReference type="Proteomes" id="UP000199310"/>
    </source>
</evidence>
<evidence type="ECO:0000256" key="2">
    <source>
        <dbReference type="ARBA" id="ARBA00022448"/>
    </source>
</evidence>
<dbReference type="OrthoDB" id="601301at2"/>
<dbReference type="InterPro" id="IPR039426">
    <property type="entry name" value="TonB-dep_rcpt-like"/>
</dbReference>
<feature type="domain" description="TonB-dependent receptor plug" evidence="9">
    <location>
        <begin position="130"/>
        <end position="238"/>
    </location>
</feature>
<sequence length="1059" mass="118047">MQKRITKKLFFSLFFILVCTAMVQAQTPEIAGVVKDETGTPLISATVTVTSKNDPQKKKSALTNTEGKFAITDLVPGSPYQISVSYIGYKTWSIDNFMLKPAEQSSLIISLKTNAELGEVVVLGYGKSSKRNLLQSVSTMKGKDVVEVPAATLAQTLAGRVPGLVITQSGGKPGKSSSIRVRAYDGFGPAKPPLFVIDGVISDQFAFDGLDASEVDNISVLKDGASASAYGVRGANGVIVVTTKKGITGPPQINVISSYSINEPTIQPKTLSAYDEALFQNDILKQINPTGYLSDSRYYTNDEVEYWKTHNVDLLKKYYKRPTEYRTTANISGASDKINYFVSGSFYKGTGSFDNIDYQKYNIRAKMDAKITRDLNIGLNLTTDIRNDQKPYWEYDYDNDDMPDLYKGLLTRGKMAPDYVDFNGKSYPVGTLMAWHPGEVINGNTGYNRKKWSNYQAMVDVNYNLSSLVDGLKLRATYANYTRHDFRKTLNLPYNLYITNRFGDNNHLVGDEIDFTRTKQRNDGNAINETYNAGSFYQLNFYINYDKSFGKHNISATAMYEQSETNNDAFNARNQFVLSRKLDQLSLASSDPLNYSVGGSEFDDGRLAAFGRLSYNYAGKYLVEGSFRYEGSRYFIPSNRYALFPAVSVGWRISDEPFFKDKISFVNDFKFRASFGMTGEEPNLNADGSQNTTLQWEQYYRKVPGAIFGNISNGISLGAYPNADITWAKKQAIDIGFDASLFNNSVNISATRFMTKRNDILGDIGASVPTTWGATYPLVNFGAMESKGYEISVDYRKSITKDVAFNAGFNYSYAVNKQVRINQAQNIRDYQNQLGRPQGGIMGYIATDILRTQADIDALPPGYTINGAVPKLGMLNFRDIRGATSDKPDGKIDVNDQEFIAKYSSPPSTYNLNLGATWKSFSIDLLIQGTGNYYKMRAQVLNSAQWLTQESGSATFWKDHWTPENPNGKYPIYVDEGGGGSASTFWLDNASFIRLKNLNLGWSVPLQKNKSAFKSVRLFLNGSNLFLLKDHIKVYDPEAQSLVSYPLNRNYTFGVNVTL</sequence>
<dbReference type="PROSITE" id="PS52016">
    <property type="entry name" value="TONB_DEPENDENT_REC_3"/>
    <property type="match status" value="1"/>
</dbReference>
<evidence type="ECO:0000256" key="7">
    <source>
        <dbReference type="PROSITE-ProRule" id="PRU01360"/>
    </source>
</evidence>
<keyword evidence="4 7" id="KW-0812">Transmembrane</keyword>
<keyword evidence="2 7" id="KW-0813">Transport</keyword>
<dbReference type="NCBIfam" id="TIGR04056">
    <property type="entry name" value="OMP_RagA_SusC"/>
    <property type="match status" value="1"/>
</dbReference>
<feature type="chain" id="PRO_5011704017" evidence="8">
    <location>
        <begin position="26"/>
        <end position="1059"/>
    </location>
</feature>
<dbReference type="Pfam" id="PF07715">
    <property type="entry name" value="Plug"/>
    <property type="match status" value="1"/>
</dbReference>
<name>A0A1I0S9I8_9BACT</name>
<dbReference type="EMBL" id="FOJG01000002">
    <property type="protein sequence ID" value="SEW52844.1"/>
    <property type="molecule type" value="Genomic_DNA"/>
</dbReference>
<feature type="signal peptide" evidence="8">
    <location>
        <begin position="1"/>
        <end position="25"/>
    </location>
</feature>
<dbReference type="Gene3D" id="2.40.170.20">
    <property type="entry name" value="TonB-dependent receptor, beta-barrel domain"/>
    <property type="match status" value="1"/>
</dbReference>
<accession>A0A1I0S9I8</accession>
<dbReference type="SUPFAM" id="SSF56935">
    <property type="entry name" value="Porins"/>
    <property type="match status" value="1"/>
</dbReference>
<keyword evidence="3 7" id="KW-1134">Transmembrane beta strand</keyword>
<dbReference type="RefSeq" id="WP_089899783.1">
    <property type="nucleotide sequence ID" value="NZ_FOJG01000002.1"/>
</dbReference>
<evidence type="ECO:0000256" key="4">
    <source>
        <dbReference type="ARBA" id="ARBA00022692"/>
    </source>
</evidence>
<dbReference type="STRING" id="29529.SAMN04488122_5168"/>
<dbReference type="Gene3D" id="2.60.40.1120">
    <property type="entry name" value="Carboxypeptidase-like, regulatory domain"/>
    <property type="match status" value="1"/>
</dbReference>
<dbReference type="SUPFAM" id="SSF49464">
    <property type="entry name" value="Carboxypeptidase regulatory domain-like"/>
    <property type="match status" value="1"/>
</dbReference>